<reference evidence="2" key="2">
    <citation type="journal article" date="2014" name="ISME J.">
        <title>Microbial stratification in low pH oxic and suboxic macroscopic growths along an acid mine drainage.</title>
        <authorList>
            <person name="Mendez-Garcia C."/>
            <person name="Mesa V."/>
            <person name="Sprenger R.R."/>
            <person name="Richter M."/>
            <person name="Diez M.S."/>
            <person name="Solano J."/>
            <person name="Bargiela R."/>
            <person name="Golyshina O.V."/>
            <person name="Manteca A."/>
            <person name="Ramos J.L."/>
            <person name="Gallego J.R."/>
            <person name="Llorente I."/>
            <person name="Martins Dos Santos V.A."/>
            <person name="Jensen O.N."/>
            <person name="Pelaez A.I."/>
            <person name="Sanchez J."/>
            <person name="Ferrer M."/>
        </authorList>
    </citation>
    <scope>NUCLEOTIDE SEQUENCE</scope>
</reference>
<dbReference type="PANTHER" id="PTHR33295:SF18">
    <property type="entry name" value="AAA+ ATPASE DOMAIN-CONTAINING PROTEIN"/>
    <property type="match status" value="1"/>
</dbReference>
<accession>T1BMS9</accession>
<organism evidence="2">
    <name type="scientific">mine drainage metagenome</name>
    <dbReference type="NCBI Taxonomy" id="410659"/>
    <lineage>
        <taxon>unclassified sequences</taxon>
        <taxon>metagenomes</taxon>
        <taxon>ecological metagenomes</taxon>
    </lineage>
</organism>
<sequence length="195" mass="22542">SYNRLRKAFGLKGFHTVGNWIGYLEAAYLLFELPRFSYRLREQALAPRKVYCVDTGLVQSVGFLNSPNQGHLMENLVAVELLRRISYWNSGTELFYWKDHAQREVDFVLRRGNRVVQLVQVTKTSQPGEIEPRELDALVRASEDLRCEDLLVLTWEGAGEIHHSGHSIRIQPLIEWLLDRTLPQRALNSRRKGKG</sequence>
<feature type="domain" description="DUF4143" evidence="1">
    <location>
        <begin position="1"/>
        <end position="121"/>
    </location>
</feature>
<reference evidence="2" key="1">
    <citation type="submission" date="2013-08" db="EMBL/GenBank/DDBJ databases">
        <authorList>
            <person name="Mendez C."/>
            <person name="Richter M."/>
            <person name="Ferrer M."/>
            <person name="Sanchez J."/>
        </authorList>
    </citation>
    <scope>NUCLEOTIDE SEQUENCE</scope>
</reference>
<evidence type="ECO:0000259" key="1">
    <source>
        <dbReference type="Pfam" id="PF13635"/>
    </source>
</evidence>
<evidence type="ECO:0000313" key="2">
    <source>
        <dbReference type="EMBL" id="EQD55300.1"/>
    </source>
</evidence>
<gene>
    <name evidence="2" type="ORF">B2A_05799</name>
</gene>
<dbReference type="Pfam" id="PF13635">
    <property type="entry name" value="DUF4143"/>
    <property type="match status" value="1"/>
</dbReference>
<comment type="caution">
    <text evidence="2">The sequence shown here is derived from an EMBL/GenBank/DDBJ whole genome shotgun (WGS) entry which is preliminary data.</text>
</comment>
<dbReference type="EMBL" id="AUZZ01004043">
    <property type="protein sequence ID" value="EQD55300.1"/>
    <property type="molecule type" value="Genomic_DNA"/>
</dbReference>
<dbReference type="AlphaFoldDB" id="T1BMS9"/>
<dbReference type="InterPro" id="IPR025420">
    <property type="entry name" value="DUF4143"/>
</dbReference>
<dbReference type="PANTHER" id="PTHR33295">
    <property type="entry name" value="ATPASE"/>
    <property type="match status" value="1"/>
</dbReference>
<name>T1BMS9_9ZZZZ</name>
<feature type="non-terminal residue" evidence="2">
    <location>
        <position position="1"/>
    </location>
</feature>
<proteinExistence type="predicted"/>
<protein>
    <recommendedName>
        <fullName evidence="1">DUF4143 domain-containing protein</fullName>
    </recommendedName>
</protein>